<keyword evidence="1" id="KW-0238">DNA-binding</keyword>
<proteinExistence type="predicted"/>
<evidence type="ECO:0000313" key="4">
    <source>
        <dbReference type="Proteomes" id="UP001595839"/>
    </source>
</evidence>
<dbReference type="SUPFAM" id="SSF47823">
    <property type="entry name" value="lambda integrase-like, N-terminal domain"/>
    <property type="match status" value="1"/>
</dbReference>
<dbReference type="RefSeq" id="WP_381187662.1">
    <property type="nucleotide sequence ID" value="NZ_JBHSFK010000084.1"/>
</dbReference>
<protein>
    <recommendedName>
        <fullName evidence="5">Core-binding (CB) domain-containing protein</fullName>
    </recommendedName>
</protein>
<comment type="caution">
    <text evidence="3">The sequence shown here is derived from an EMBL/GenBank/DDBJ whole genome shotgun (WGS) entry which is preliminary data.</text>
</comment>
<keyword evidence="4" id="KW-1185">Reference proteome</keyword>
<evidence type="ECO:0000256" key="1">
    <source>
        <dbReference type="ARBA" id="ARBA00023125"/>
    </source>
</evidence>
<feature type="region of interest" description="Disordered" evidence="2">
    <location>
        <begin position="129"/>
        <end position="165"/>
    </location>
</feature>
<feature type="compositionally biased region" description="Polar residues" evidence="2">
    <location>
        <begin position="131"/>
        <end position="150"/>
    </location>
</feature>
<evidence type="ECO:0008006" key="5">
    <source>
        <dbReference type="Google" id="ProtNLM"/>
    </source>
</evidence>
<evidence type="ECO:0000256" key="2">
    <source>
        <dbReference type="SAM" id="MobiDB-lite"/>
    </source>
</evidence>
<sequence>MSAQATQAAEIIDAERVGEEAPIRLPDNVVVEAAPPAFRVTRDTVLAEGELPPRADEHACFTAKDFTVPDWVKKRIAERGARNTRVNRDTTLARFEKWCEQEGRIAQPTTTTANVAAYFAYLLERRGSPAPRTSRTARTPCSPTAPGSSPDTRRASARTAPWSVR</sequence>
<accession>A0ABV9BA00</accession>
<name>A0ABV9BA00_9ACTN</name>
<organism evidence="3 4">
    <name type="scientific">Streptomyces vulcanius</name>
    <dbReference type="NCBI Taxonomy" id="1441876"/>
    <lineage>
        <taxon>Bacteria</taxon>
        <taxon>Bacillati</taxon>
        <taxon>Actinomycetota</taxon>
        <taxon>Actinomycetes</taxon>
        <taxon>Kitasatosporales</taxon>
        <taxon>Streptomycetaceae</taxon>
        <taxon>Streptomyces</taxon>
    </lineage>
</organism>
<evidence type="ECO:0000313" key="3">
    <source>
        <dbReference type="EMBL" id="MFC4508479.1"/>
    </source>
</evidence>
<dbReference type="InterPro" id="IPR010998">
    <property type="entry name" value="Integrase_recombinase_N"/>
</dbReference>
<dbReference type="Gene3D" id="1.10.150.130">
    <property type="match status" value="1"/>
</dbReference>
<gene>
    <name evidence="3" type="ORF">ACFPIH_55400</name>
</gene>
<dbReference type="Proteomes" id="UP001595839">
    <property type="component" value="Unassembled WGS sequence"/>
</dbReference>
<dbReference type="EMBL" id="JBHSFK010000084">
    <property type="protein sequence ID" value="MFC4508479.1"/>
    <property type="molecule type" value="Genomic_DNA"/>
</dbReference>
<reference evidence="4" key="1">
    <citation type="journal article" date="2019" name="Int. J. Syst. Evol. Microbiol.">
        <title>The Global Catalogue of Microorganisms (GCM) 10K type strain sequencing project: providing services to taxonomists for standard genome sequencing and annotation.</title>
        <authorList>
            <consortium name="The Broad Institute Genomics Platform"/>
            <consortium name="The Broad Institute Genome Sequencing Center for Infectious Disease"/>
            <person name="Wu L."/>
            <person name="Ma J."/>
        </authorList>
    </citation>
    <scope>NUCLEOTIDE SEQUENCE [LARGE SCALE GENOMIC DNA]</scope>
    <source>
        <strain evidence="4">CGMCC 4.7177</strain>
    </source>
</reference>